<reference evidence="1" key="1">
    <citation type="submission" date="2023-03" db="EMBL/GenBank/DDBJ databases">
        <title>Massive genome expansion in bonnet fungi (Mycena s.s.) driven by repeated elements and novel gene families across ecological guilds.</title>
        <authorList>
            <consortium name="Lawrence Berkeley National Laboratory"/>
            <person name="Harder C.B."/>
            <person name="Miyauchi S."/>
            <person name="Viragh M."/>
            <person name="Kuo A."/>
            <person name="Thoen E."/>
            <person name="Andreopoulos B."/>
            <person name="Lu D."/>
            <person name="Skrede I."/>
            <person name="Drula E."/>
            <person name="Henrissat B."/>
            <person name="Morin E."/>
            <person name="Kohler A."/>
            <person name="Barry K."/>
            <person name="LaButti K."/>
            <person name="Morin E."/>
            <person name="Salamov A."/>
            <person name="Lipzen A."/>
            <person name="Mereny Z."/>
            <person name="Hegedus B."/>
            <person name="Baldrian P."/>
            <person name="Stursova M."/>
            <person name="Weitz H."/>
            <person name="Taylor A."/>
            <person name="Grigoriev I.V."/>
            <person name="Nagy L.G."/>
            <person name="Martin F."/>
            <person name="Kauserud H."/>
        </authorList>
    </citation>
    <scope>NUCLEOTIDE SEQUENCE</scope>
    <source>
        <strain evidence="1">CBHHK067</strain>
    </source>
</reference>
<dbReference type="AlphaFoldDB" id="A0AAD7D5D3"/>
<protein>
    <submittedName>
        <fullName evidence="1">Uncharacterized protein</fullName>
    </submittedName>
</protein>
<dbReference type="Proteomes" id="UP001221757">
    <property type="component" value="Unassembled WGS sequence"/>
</dbReference>
<comment type="caution">
    <text evidence="1">The sequence shown here is derived from an EMBL/GenBank/DDBJ whole genome shotgun (WGS) entry which is preliminary data.</text>
</comment>
<evidence type="ECO:0000313" key="2">
    <source>
        <dbReference type="Proteomes" id="UP001221757"/>
    </source>
</evidence>
<name>A0AAD7D5D3_MYCRO</name>
<organism evidence="1 2">
    <name type="scientific">Mycena rosella</name>
    <name type="common">Pink bonnet</name>
    <name type="synonym">Agaricus rosellus</name>
    <dbReference type="NCBI Taxonomy" id="1033263"/>
    <lineage>
        <taxon>Eukaryota</taxon>
        <taxon>Fungi</taxon>
        <taxon>Dikarya</taxon>
        <taxon>Basidiomycota</taxon>
        <taxon>Agaricomycotina</taxon>
        <taxon>Agaricomycetes</taxon>
        <taxon>Agaricomycetidae</taxon>
        <taxon>Agaricales</taxon>
        <taxon>Marasmiineae</taxon>
        <taxon>Mycenaceae</taxon>
        <taxon>Mycena</taxon>
    </lineage>
</organism>
<sequence>MSLLSKRIIGKGKQIKEKNMKEHEEEVVVQISYNPMGGTLHPHTNQHVANVDLVKPGSTDECRELAFGGLRFQLSGLCGYHGRHQVGVVCDAVVTRRGGTSAVGSDAVPAGELRVDAAPTEAQVKVGGLDTKQEVIVASRLSGWEGDVLTAVPAMNDLVESAV</sequence>
<keyword evidence="2" id="KW-1185">Reference proteome</keyword>
<gene>
    <name evidence="1" type="ORF">B0H17DRAFT_1139001</name>
</gene>
<evidence type="ECO:0000313" key="1">
    <source>
        <dbReference type="EMBL" id="KAJ7679719.1"/>
    </source>
</evidence>
<accession>A0AAD7D5D3</accession>
<dbReference type="EMBL" id="JARKIE010000128">
    <property type="protein sequence ID" value="KAJ7679719.1"/>
    <property type="molecule type" value="Genomic_DNA"/>
</dbReference>
<proteinExistence type="predicted"/>